<accession>A0A5C5Z9L8</accession>
<proteinExistence type="predicted"/>
<name>A0A5C5Z9L8_9BACT</name>
<protein>
    <submittedName>
        <fullName evidence="1">Uncharacterized protein</fullName>
    </submittedName>
</protein>
<dbReference type="AlphaFoldDB" id="A0A5C5Z9L8"/>
<organism evidence="1 2">
    <name type="scientific">Novipirellula herctigrandis</name>
    <dbReference type="NCBI Taxonomy" id="2527986"/>
    <lineage>
        <taxon>Bacteria</taxon>
        <taxon>Pseudomonadati</taxon>
        <taxon>Planctomycetota</taxon>
        <taxon>Planctomycetia</taxon>
        <taxon>Pirellulales</taxon>
        <taxon>Pirellulaceae</taxon>
        <taxon>Novipirellula</taxon>
    </lineage>
</organism>
<evidence type="ECO:0000313" key="1">
    <source>
        <dbReference type="EMBL" id="TWT83511.1"/>
    </source>
</evidence>
<comment type="caution">
    <text evidence="1">The sequence shown here is derived from an EMBL/GenBank/DDBJ whole genome shotgun (WGS) entry which is preliminary data.</text>
</comment>
<dbReference type="EMBL" id="SJPJ01000001">
    <property type="protein sequence ID" value="TWT83511.1"/>
    <property type="molecule type" value="Genomic_DNA"/>
</dbReference>
<reference evidence="1 2" key="1">
    <citation type="submission" date="2019-02" db="EMBL/GenBank/DDBJ databases">
        <title>Deep-cultivation of Planctomycetes and their phenomic and genomic characterization uncovers novel biology.</title>
        <authorList>
            <person name="Wiegand S."/>
            <person name="Jogler M."/>
            <person name="Boedeker C."/>
            <person name="Pinto D."/>
            <person name="Vollmers J."/>
            <person name="Rivas-Marin E."/>
            <person name="Kohn T."/>
            <person name="Peeters S.H."/>
            <person name="Heuer A."/>
            <person name="Rast P."/>
            <person name="Oberbeckmann S."/>
            <person name="Bunk B."/>
            <person name="Jeske O."/>
            <person name="Meyerdierks A."/>
            <person name="Storesund J.E."/>
            <person name="Kallscheuer N."/>
            <person name="Luecker S."/>
            <person name="Lage O.M."/>
            <person name="Pohl T."/>
            <person name="Merkel B.J."/>
            <person name="Hornburger P."/>
            <person name="Mueller R.-W."/>
            <person name="Bruemmer F."/>
            <person name="Labrenz M."/>
            <person name="Spormann A.M."/>
            <person name="Op Den Camp H."/>
            <person name="Overmann J."/>
            <person name="Amann R."/>
            <person name="Jetten M.S.M."/>
            <person name="Mascher T."/>
            <person name="Medema M.H."/>
            <person name="Devos D.P."/>
            <person name="Kaster A.-K."/>
            <person name="Ovreas L."/>
            <person name="Rohde M."/>
            <person name="Galperin M.Y."/>
            <person name="Jogler C."/>
        </authorList>
    </citation>
    <scope>NUCLEOTIDE SEQUENCE [LARGE SCALE GENOMIC DNA]</scope>
    <source>
        <strain evidence="1 2">CA13</strain>
    </source>
</reference>
<gene>
    <name evidence="1" type="ORF">CA13_49760</name>
</gene>
<evidence type="ECO:0000313" key="2">
    <source>
        <dbReference type="Proteomes" id="UP000315010"/>
    </source>
</evidence>
<keyword evidence="2" id="KW-1185">Reference proteome</keyword>
<sequence>MTKSNPSSCLLLFMWKWRFALLACAVFSAWLLAGPWILAKTPLRNWLLRKIAGSEEFMIESQDASFGYFSSLSLSGIRIETNDNRAKIHVEKIEAERS</sequence>
<dbReference type="Proteomes" id="UP000315010">
    <property type="component" value="Unassembled WGS sequence"/>
</dbReference>